<feature type="domain" description="NADP-dependent oxidoreductase" evidence="2">
    <location>
        <begin position="15"/>
        <end position="310"/>
    </location>
</feature>
<evidence type="ECO:0000313" key="3">
    <source>
        <dbReference type="EMBL" id="MBP2078774.1"/>
    </source>
</evidence>
<gene>
    <name evidence="3" type="ORF">J2Z64_003042</name>
</gene>
<dbReference type="RefSeq" id="WP_149472721.1">
    <property type="nucleotide sequence ID" value="NZ_JAGGMB010000010.1"/>
</dbReference>
<proteinExistence type="predicted"/>
<organism evidence="3 4">
    <name type="scientific">Oceanobacillus polygoni</name>
    <dbReference type="NCBI Taxonomy" id="1235259"/>
    <lineage>
        <taxon>Bacteria</taxon>
        <taxon>Bacillati</taxon>
        <taxon>Bacillota</taxon>
        <taxon>Bacilli</taxon>
        <taxon>Bacillales</taxon>
        <taxon>Bacillaceae</taxon>
        <taxon>Oceanobacillus</taxon>
    </lineage>
</organism>
<dbReference type="Proteomes" id="UP001138793">
    <property type="component" value="Unassembled WGS sequence"/>
</dbReference>
<comment type="caution">
    <text evidence="3">The sequence shown here is derived from an EMBL/GenBank/DDBJ whole genome shotgun (WGS) entry which is preliminary data.</text>
</comment>
<dbReference type="Pfam" id="PF00248">
    <property type="entry name" value="Aldo_ket_red"/>
    <property type="match status" value="1"/>
</dbReference>
<dbReference type="InterPro" id="IPR036812">
    <property type="entry name" value="NAD(P)_OxRdtase_dom_sf"/>
</dbReference>
<sequence>MNYTKLKKSNLEISAIGLGTNAVGGHNLFQNLNEQDGKDLVREALNLGVTFIDTADIYGLGRSEELVGEVLKEFERDDFIIATKGAQNFTNLDDVKADNRPEYLREAVEKSLQRLQLDYVDLYYLHFPDNKTPFSESIGELARLKEEGKIRSIGVSNLSIEQLKEADAHGDISVLQSPYNMLDRSSEEELLPYTRENNISFIPYGPLAFGLLGGGFTKETKLDAADWRNSIPLFQGEQYIQTLDKVDELNKVAARKNTTLPNLALAWLLAQEGVDAVIPGGKRKERIRENVKASDIRLSKEELQAIGEILNKNE</sequence>
<dbReference type="GO" id="GO:0005829">
    <property type="term" value="C:cytosol"/>
    <property type="evidence" value="ECO:0007669"/>
    <property type="project" value="TreeGrafter"/>
</dbReference>
<name>A0A9X1CCI6_9BACI</name>
<dbReference type="PANTHER" id="PTHR43364:SF4">
    <property type="entry name" value="NAD(P)-LINKED OXIDOREDUCTASE SUPERFAMILY PROTEIN"/>
    <property type="match status" value="1"/>
</dbReference>
<dbReference type="InterPro" id="IPR020471">
    <property type="entry name" value="AKR"/>
</dbReference>
<dbReference type="SUPFAM" id="SSF51430">
    <property type="entry name" value="NAD(P)-linked oxidoreductase"/>
    <property type="match status" value="1"/>
</dbReference>
<dbReference type="Gene3D" id="3.20.20.100">
    <property type="entry name" value="NADP-dependent oxidoreductase domain"/>
    <property type="match status" value="1"/>
</dbReference>
<protein>
    <submittedName>
        <fullName evidence="3">Aryl-alcohol dehydrogenase-like predicted oxidoreductase</fullName>
    </submittedName>
</protein>
<dbReference type="PANTHER" id="PTHR43364">
    <property type="entry name" value="NADH-SPECIFIC METHYLGLYOXAL REDUCTASE-RELATED"/>
    <property type="match status" value="1"/>
</dbReference>
<evidence type="ECO:0000259" key="2">
    <source>
        <dbReference type="Pfam" id="PF00248"/>
    </source>
</evidence>
<reference evidence="3" key="1">
    <citation type="submission" date="2021-03" db="EMBL/GenBank/DDBJ databases">
        <title>Genomic Encyclopedia of Type Strains, Phase IV (KMG-IV): sequencing the most valuable type-strain genomes for metagenomic binning, comparative biology and taxonomic classification.</title>
        <authorList>
            <person name="Goeker M."/>
        </authorList>
    </citation>
    <scope>NUCLEOTIDE SEQUENCE</scope>
    <source>
        <strain evidence="3">DSM 107338</strain>
    </source>
</reference>
<dbReference type="PRINTS" id="PR00069">
    <property type="entry name" value="ALDKETRDTASE"/>
</dbReference>
<dbReference type="AlphaFoldDB" id="A0A9X1CCI6"/>
<dbReference type="OrthoDB" id="9773828at2"/>
<keyword evidence="1" id="KW-0560">Oxidoreductase</keyword>
<dbReference type="FunFam" id="3.20.20.100:FF:000004">
    <property type="entry name" value="Oxidoreductase, aldo/keto reductase"/>
    <property type="match status" value="1"/>
</dbReference>
<dbReference type="InterPro" id="IPR023210">
    <property type="entry name" value="NADP_OxRdtase_dom"/>
</dbReference>
<dbReference type="GO" id="GO:0016491">
    <property type="term" value="F:oxidoreductase activity"/>
    <property type="evidence" value="ECO:0007669"/>
    <property type="project" value="UniProtKB-KW"/>
</dbReference>
<evidence type="ECO:0000256" key="1">
    <source>
        <dbReference type="ARBA" id="ARBA00023002"/>
    </source>
</evidence>
<dbReference type="EMBL" id="JAGGMB010000010">
    <property type="protein sequence ID" value="MBP2078774.1"/>
    <property type="molecule type" value="Genomic_DNA"/>
</dbReference>
<evidence type="ECO:0000313" key="4">
    <source>
        <dbReference type="Proteomes" id="UP001138793"/>
    </source>
</evidence>
<keyword evidence="4" id="KW-1185">Reference proteome</keyword>
<accession>A0A9X1CCI6</accession>
<dbReference type="InterPro" id="IPR050523">
    <property type="entry name" value="AKR_Detox_Biosynth"/>
</dbReference>